<evidence type="ECO:0000313" key="2">
    <source>
        <dbReference type="Proteomes" id="UP000014523"/>
    </source>
</evidence>
<dbReference type="InterPro" id="IPR029044">
    <property type="entry name" value="Nucleotide-diphossugar_trans"/>
</dbReference>
<name>A0A829HLV8_9GAMM</name>
<dbReference type="InterPro" id="IPR007577">
    <property type="entry name" value="GlycoTrfase_DXD_sugar-bd_CS"/>
</dbReference>
<keyword evidence="2" id="KW-1185">Reference proteome</keyword>
<accession>A0A829HLV8</accession>
<dbReference type="EMBL" id="ATGG01000007">
    <property type="protein sequence ID" value="EPF92405.1"/>
    <property type="molecule type" value="Genomic_DNA"/>
</dbReference>
<dbReference type="RefSeq" id="WP_016540676.1">
    <property type="nucleotide sequence ID" value="NZ_ASQH01000004.1"/>
</dbReference>
<dbReference type="GeneID" id="99061895"/>
<dbReference type="Proteomes" id="UP000014523">
    <property type="component" value="Unassembled WGS sequence"/>
</dbReference>
<reference evidence="1 2" key="1">
    <citation type="submission" date="2013-06" db="EMBL/GenBank/DDBJ databases">
        <title>The Genome Sequence of Acinetobacter gyllenbergii CIP 110306.</title>
        <authorList>
            <consortium name="The Broad Institute Genome Sequencing Platform"/>
            <consortium name="The Broad Institute Genome Sequencing Center for Infectious Disease"/>
            <person name="Cerqueira G."/>
            <person name="Feldgarden M."/>
            <person name="Courvalin P."/>
            <person name="Perichon B."/>
            <person name="Grillot-Courvalin C."/>
            <person name="Clermont D."/>
            <person name="Rocha E."/>
            <person name="Yoon E.-J."/>
            <person name="Nemec A."/>
            <person name="Young S.K."/>
            <person name="Zeng Q."/>
            <person name="Gargeya S."/>
            <person name="Fitzgerald M."/>
            <person name="Abouelleil A."/>
            <person name="Alvarado L."/>
            <person name="Berlin A.M."/>
            <person name="Chapman S.B."/>
            <person name="Dewar J."/>
            <person name="Goldberg J."/>
            <person name="Griggs A."/>
            <person name="Gujja S."/>
            <person name="Hansen M."/>
            <person name="Howarth C."/>
            <person name="Imamovic A."/>
            <person name="Larimer J."/>
            <person name="McCowan C."/>
            <person name="Murphy C."/>
            <person name="Pearson M."/>
            <person name="Priest M."/>
            <person name="Roberts A."/>
            <person name="Saif S."/>
            <person name="Shea T."/>
            <person name="Sykes S."/>
            <person name="Wortman J."/>
            <person name="Nusbaum C."/>
            <person name="Birren B."/>
        </authorList>
    </citation>
    <scope>NUCLEOTIDE SEQUENCE [LARGE SCALE GENOMIC DNA]</scope>
    <source>
        <strain evidence="1 2">CIP 110306</strain>
    </source>
</reference>
<sequence>MELPTIHALWIGKTLGQISSCCLRSFVMRGHKVLLHAYDTITDVPEGVECVDANLIIPADKIFKHNQTGSYALFSDVFRYELLKKVSGIYVDCDVYCLKPIEIPESQYLLGFESDHKINGAVLAMPQDSNLLAALLDAAYNPFFVPPWYKKSRQKRLKLKKMLGIGQHIADMPWGVIGPDAITHFVKTQNLVEFIQPIDVFYPVHYQCIGQLTDSGLSIEDITSTRTLGIHLYNEMLRNLDLDKIAPNSILAKMFRNEI</sequence>
<evidence type="ECO:0008006" key="3">
    <source>
        <dbReference type="Google" id="ProtNLM"/>
    </source>
</evidence>
<protein>
    <recommendedName>
        <fullName evidence="3">Alpha 1,4-glycosyltransferase domain-containing protein</fullName>
    </recommendedName>
</protein>
<comment type="caution">
    <text evidence="1">The sequence shown here is derived from an EMBL/GenBank/DDBJ whole genome shotgun (WGS) entry which is preliminary data.</text>
</comment>
<dbReference type="Gene3D" id="3.90.550.20">
    <property type="match status" value="1"/>
</dbReference>
<dbReference type="Pfam" id="PF04488">
    <property type="entry name" value="Gly_transf_sug"/>
    <property type="match status" value="1"/>
</dbReference>
<gene>
    <name evidence="1" type="ORF">F957_00667</name>
</gene>
<organism evidence="1 2">
    <name type="scientific">Acinetobacter gyllenbergii CIP 110306 = MTCC 11365</name>
    <dbReference type="NCBI Taxonomy" id="1217657"/>
    <lineage>
        <taxon>Bacteria</taxon>
        <taxon>Pseudomonadati</taxon>
        <taxon>Pseudomonadota</taxon>
        <taxon>Gammaproteobacteria</taxon>
        <taxon>Moraxellales</taxon>
        <taxon>Moraxellaceae</taxon>
        <taxon>Acinetobacter</taxon>
    </lineage>
</organism>
<dbReference type="SUPFAM" id="SSF53448">
    <property type="entry name" value="Nucleotide-diphospho-sugar transferases"/>
    <property type="match status" value="1"/>
</dbReference>
<evidence type="ECO:0000313" key="1">
    <source>
        <dbReference type="EMBL" id="EPF92405.1"/>
    </source>
</evidence>
<dbReference type="AlphaFoldDB" id="A0A829HLV8"/>
<proteinExistence type="predicted"/>